<dbReference type="NCBIfam" id="NF010713">
    <property type="entry name" value="PRK14115.1"/>
    <property type="match status" value="1"/>
</dbReference>
<dbReference type="FunFam" id="1.20.5.350:FF:000008">
    <property type="entry name" value="Troponin I4b, tandem duplicate 2"/>
    <property type="match status" value="1"/>
</dbReference>
<feature type="compositionally biased region" description="Basic and acidic residues" evidence="13">
    <location>
        <begin position="998"/>
        <end position="1018"/>
    </location>
</feature>
<feature type="compositionally biased region" description="Basic and acidic residues" evidence="13">
    <location>
        <begin position="1308"/>
        <end position="1322"/>
    </location>
</feature>
<dbReference type="NCBIfam" id="TIGR01258">
    <property type="entry name" value="pgm_1"/>
    <property type="match status" value="1"/>
</dbReference>
<feature type="compositionally biased region" description="Polar residues" evidence="13">
    <location>
        <begin position="641"/>
        <end position="651"/>
    </location>
</feature>
<proteinExistence type="inferred from homology"/>
<dbReference type="PANTHER" id="PTHR18949:SF0">
    <property type="entry name" value="CALDESMON"/>
    <property type="match status" value="1"/>
</dbReference>
<feature type="binding site" evidence="9">
    <location>
        <begin position="306"/>
        <end position="309"/>
    </location>
    <ligand>
        <name>substrate</name>
    </ligand>
</feature>
<keyword evidence="4 11" id="KW-0324">Glycolysis</keyword>
<evidence type="ECO:0000256" key="5">
    <source>
        <dbReference type="ARBA" id="ARBA00023179"/>
    </source>
</evidence>
<feature type="compositionally biased region" description="Basic and acidic residues" evidence="13">
    <location>
        <begin position="620"/>
        <end position="639"/>
    </location>
</feature>
<dbReference type="SUPFAM" id="SSF53254">
    <property type="entry name" value="Phosphoglycerate mutase-like"/>
    <property type="match status" value="1"/>
</dbReference>
<feature type="region of interest" description="Disordered" evidence="13">
    <location>
        <begin position="1191"/>
        <end position="1346"/>
    </location>
</feature>
<feature type="compositionally biased region" description="Basic and acidic residues" evidence="13">
    <location>
        <begin position="1045"/>
        <end position="1110"/>
    </location>
</feature>
<dbReference type="Pfam" id="PF02029">
    <property type="entry name" value="Caldesmon"/>
    <property type="match status" value="2"/>
</dbReference>
<dbReference type="CDD" id="cd07067">
    <property type="entry name" value="HP_PGM_like"/>
    <property type="match status" value="1"/>
</dbReference>
<dbReference type="EC" id="5.4.2.11" evidence="11"/>
<keyword evidence="15" id="KW-1185">Reference proteome</keyword>
<dbReference type="GO" id="GO:0005516">
    <property type="term" value="F:calmodulin binding"/>
    <property type="evidence" value="ECO:0007669"/>
    <property type="project" value="InterPro"/>
</dbReference>
<dbReference type="HAMAP" id="MF_01039">
    <property type="entry name" value="PGAM_GpmA"/>
    <property type="match status" value="1"/>
</dbReference>
<evidence type="ECO:0000256" key="9">
    <source>
        <dbReference type="PIRSR" id="PIRSR613078-2"/>
    </source>
</evidence>
<evidence type="ECO:0000256" key="8">
    <source>
        <dbReference type="PIRSR" id="PIRSR613078-1"/>
    </source>
</evidence>
<gene>
    <name evidence="14" type="ORF">Q7C36_013330</name>
</gene>
<dbReference type="PROSITE" id="PS00175">
    <property type="entry name" value="PG_MUTASE"/>
    <property type="match status" value="1"/>
</dbReference>
<dbReference type="GO" id="GO:0004082">
    <property type="term" value="F:bisphosphoglycerate mutase activity"/>
    <property type="evidence" value="ECO:0007669"/>
    <property type="project" value="UniProtKB-EC"/>
</dbReference>
<dbReference type="SUPFAM" id="SSF90250">
    <property type="entry name" value="Troponin coil-coiled subunits"/>
    <property type="match status" value="1"/>
</dbReference>
<organism evidence="14 15">
    <name type="scientific">Tachysurus vachellii</name>
    <name type="common">Darkbarbel catfish</name>
    <name type="synonym">Pelteobagrus vachellii</name>
    <dbReference type="NCBI Taxonomy" id="175792"/>
    <lineage>
        <taxon>Eukaryota</taxon>
        <taxon>Metazoa</taxon>
        <taxon>Chordata</taxon>
        <taxon>Craniata</taxon>
        <taxon>Vertebrata</taxon>
        <taxon>Euteleostomi</taxon>
        <taxon>Actinopterygii</taxon>
        <taxon>Neopterygii</taxon>
        <taxon>Teleostei</taxon>
        <taxon>Ostariophysi</taxon>
        <taxon>Siluriformes</taxon>
        <taxon>Bagridae</taxon>
        <taxon>Tachysurus</taxon>
    </lineage>
</organism>
<dbReference type="InterPro" id="IPR006018">
    <property type="entry name" value="Caldesmon_LSP"/>
</dbReference>
<feature type="compositionally biased region" description="Basic and acidic residues" evidence="13">
    <location>
        <begin position="733"/>
        <end position="826"/>
    </location>
</feature>
<feature type="binding site" evidence="9">
    <location>
        <begin position="406"/>
        <end position="407"/>
    </location>
    <ligand>
        <name>substrate</name>
    </ligand>
</feature>
<dbReference type="PRINTS" id="PR01076">
    <property type="entry name" value="CALDESMON"/>
</dbReference>
<accession>A0AA88SJ96</accession>
<evidence type="ECO:0000256" key="7">
    <source>
        <dbReference type="ARBA" id="ARBA00037462"/>
    </source>
</evidence>
<evidence type="ECO:0000256" key="11">
    <source>
        <dbReference type="RuleBase" id="RU004511"/>
    </source>
</evidence>
<dbReference type="GO" id="GO:0017022">
    <property type="term" value="F:myosin binding"/>
    <property type="evidence" value="ECO:0007669"/>
    <property type="project" value="InterPro"/>
</dbReference>
<dbReference type="InterPro" id="IPR029033">
    <property type="entry name" value="His_PPase_superfam"/>
</dbReference>
<evidence type="ECO:0000313" key="14">
    <source>
        <dbReference type="EMBL" id="KAK2838516.1"/>
    </source>
</evidence>
<dbReference type="EC" id="5.4.2.4" evidence="11"/>
<dbReference type="Gene3D" id="6.10.250.180">
    <property type="match status" value="1"/>
</dbReference>
<feature type="coiled-coil region" evidence="12">
    <location>
        <begin position="48"/>
        <end position="132"/>
    </location>
</feature>
<dbReference type="Proteomes" id="UP001187315">
    <property type="component" value="Unassembled WGS sequence"/>
</dbReference>
<dbReference type="InterPro" id="IPR038077">
    <property type="entry name" value="Troponin_sf"/>
</dbReference>
<dbReference type="Gene3D" id="1.20.5.350">
    <property type="match status" value="1"/>
</dbReference>
<evidence type="ECO:0000256" key="12">
    <source>
        <dbReference type="SAM" id="Coils"/>
    </source>
</evidence>
<evidence type="ECO:0000256" key="6">
    <source>
        <dbReference type="ARBA" id="ARBA00023235"/>
    </source>
</evidence>
<dbReference type="GO" id="GO:0003779">
    <property type="term" value="F:actin binding"/>
    <property type="evidence" value="ECO:0007669"/>
    <property type="project" value="InterPro"/>
</dbReference>
<comment type="similarity">
    <text evidence="3 11">Belongs to the phosphoglycerate mutase family. BPG-dependent PGAM subfamily.</text>
</comment>
<dbReference type="InterPro" id="IPR013078">
    <property type="entry name" value="His_Pase_superF_clade-1"/>
</dbReference>
<dbReference type="GO" id="GO:0005861">
    <property type="term" value="C:troponin complex"/>
    <property type="evidence" value="ECO:0007669"/>
    <property type="project" value="InterPro"/>
</dbReference>
<feature type="binding site" evidence="9">
    <location>
        <begin position="333"/>
        <end position="334"/>
    </location>
    <ligand>
        <name>substrate</name>
    </ligand>
</feature>
<sequence length="1346" mass="154980">MPPFFVRHTEVIRLSSGSEFKTTRDTHHKKQKPKISASRRLYLKTKILKKASTLLDEEKNEKNIERERTLTERVPPLSMSGFPLQDLQNLCKELHRKIDVVDEERYDIAAKVNKNEKEIAELSHKIFELKGKMKRPTLKRVRVSADAMLGALFGSKHKESIDFKANLKTVKKEEEKREEVTDWRKNVDAMSGMEGRKKMFAGTASYTVLWLKPHISSMSKHKLFLLRHGEGAWNKENRFCSWVDQKLSENGVLEAQECGRMLKQHGYQFGHVFTSILSRSIQTAWLVLEAMGQEWVPVTKSWRLNERHYGALIGLNRAEMALNHGEEQVKLWRRGYDITPPPIDESHPYFAEIYSDRRYSTCDVPKEELPKTESLKEVLDRLLPYWNDVIVPEIKSGQTVLISAHGNSCRALLKHLEGISDTDIVNVTLPTGVPVLLELDENLRPLKPRELLGDQAKIQAAIKKRAALRSSDYTFSVTGDTRGFSTPDIMDEDFERRRELRRQKREEMQKEAEMASHQNLEDDDEEAARERRRRARQERLRNMENEEMTNTAKELNSTASVTDTCSSALITASDDDQALLERLAKREERRQRRMREALERQKEFDPTITDGEATVTTTTTEDRPSRRSHLRDAEEEMNKNEVLSSETNSWTGKEENNQDLNVEESKVEVQETSFPVKEEPVSEPAPEEKKDEEGEAERPWRSFHREQEKGEEQSVSTNSVAEEETDTVLDSTDLEKREIKDESFLSKEENQVETAKEEEKVEEPVISKTEEEEKSVEEKKQSETLVQDDKDSLENKDMEKTQKEVFEPSVKKKEIEEAQKETSEPVLEKTVVEPLKDSIEPTAEKKELERVKEDIHEAPLGKKVVFKLRQEEEKPQMLERTKREVEVKVELPKQQVEEKPPVKVKVEEKKVPPKMIEEKQAGLKNKEVEDKPKWKKEAEEKSKTKIQDKVKPKEVVEEKPKAFFLRDKNESVRQQNEEDVSKFKKQEKPFGRAGLRSPEIEKPDPVAKQEAEKKLVELKRRRNETESEEFEKMKQKQQMAEAELEELKKKREERRKILEEEEKRKKQKEDEKKAKEEQERQKMKEEIERRRAEAAEKKRQKEESAEEKSPFKCLSPKGASTKIGVKAEFLSKSAQKTPVKVPHTPIMCKIGNRLEQYTSAIQTKDVKSPKSPKDLPAAEGMRSIKNMWEKGNVQNPDAPVPAGPVTVNKETAGLNTGVSGRINSWKTKTPETKLAETKTLETKGAKPTETKTIETKTPETKSTKAVEPKKIEAKPDPKSLKPSETKTSEKKTPEMKTLAVGKPAGGKAEPKPTDVSKTRGLWETKGSTSSKVFGLKTTPFTNGTRK</sequence>
<dbReference type="Gene3D" id="3.40.50.1240">
    <property type="entry name" value="Phosphoglycerate mutase-like"/>
    <property type="match status" value="1"/>
</dbReference>
<evidence type="ECO:0000256" key="13">
    <source>
        <dbReference type="SAM" id="MobiDB-lite"/>
    </source>
</evidence>
<feature type="region of interest" description="Disordered" evidence="13">
    <location>
        <begin position="915"/>
        <end position="953"/>
    </location>
</feature>
<comment type="catalytic activity">
    <reaction evidence="1 11">
        <text>(2R)-2-phosphoglycerate = (2R)-3-phosphoglycerate</text>
        <dbReference type="Rhea" id="RHEA:15901"/>
        <dbReference type="ChEBI" id="CHEBI:58272"/>
        <dbReference type="ChEBI" id="CHEBI:58289"/>
        <dbReference type="EC" id="5.4.2.11"/>
    </reaction>
</comment>
<comment type="caution">
    <text evidence="14">The sequence shown here is derived from an EMBL/GenBank/DDBJ whole genome shotgun (WGS) entry which is preliminary data.</text>
</comment>
<dbReference type="GO" id="GO:0006936">
    <property type="term" value="P:muscle contraction"/>
    <property type="evidence" value="ECO:0007669"/>
    <property type="project" value="InterPro"/>
</dbReference>
<feature type="compositionally biased region" description="Basic and acidic residues" evidence="13">
    <location>
        <begin position="676"/>
        <end position="712"/>
    </location>
</feature>
<feature type="site" description="Transition state stabilizer" evidence="10">
    <location>
        <position position="405"/>
    </location>
</feature>
<evidence type="ECO:0000256" key="4">
    <source>
        <dbReference type="ARBA" id="ARBA00023152"/>
    </source>
</evidence>
<keyword evidence="12" id="KW-0175">Coiled coil</keyword>
<comment type="function">
    <text evidence="7">Plays a major role in regulating hemoglobin oxygen affinity by controlling the levels of its allosteric effector 2,3-bisphosphoglycerate (2,3-BPG). Also exhibits mutase (EC 5.4.2.11) activity.</text>
</comment>
<feature type="region of interest" description="Disordered" evidence="13">
    <location>
        <begin position="591"/>
        <end position="826"/>
    </location>
</feature>
<feature type="binding site" evidence="9">
    <location>
        <begin position="227"/>
        <end position="234"/>
    </location>
    <ligand>
        <name>substrate</name>
    </ligand>
</feature>
<dbReference type="InterPro" id="IPR001345">
    <property type="entry name" value="PG/BPGM_mutase_AS"/>
</dbReference>
<feature type="compositionally biased region" description="Polar residues" evidence="13">
    <location>
        <begin position="1213"/>
        <end position="1225"/>
    </location>
</feature>
<dbReference type="Pfam" id="PF00300">
    <property type="entry name" value="His_Phos_1"/>
    <property type="match status" value="1"/>
</dbReference>
<feature type="region of interest" description="Disordered" evidence="13">
    <location>
        <begin position="501"/>
        <end position="560"/>
    </location>
</feature>
<dbReference type="SMART" id="SM00855">
    <property type="entry name" value="PGAM"/>
    <property type="match status" value="1"/>
</dbReference>
<keyword evidence="6 11" id="KW-0413">Isomerase</keyword>
<dbReference type="GO" id="GO:0001525">
    <property type="term" value="P:angiogenesis"/>
    <property type="evidence" value="ECO:0007669"/>
    <property type="project" value="TreeGrafter"/>
</dbReference>
<feature type="compositionally biased region" description="Basic and acidic residues" evidence="13">
    <location>
        <begin position="501"/>
        <end position="514"/>
    </location>
</feature>
<feature type="compositionally biased region" description="Low complexity" evidence="13">
    <location>
        <begin position="607"/>
        <end position="619"/>
    </location>
</feature>
<evidence type="ECO:0000313" key="15">
    <source>
        <dbReference type="Proteomes" id="UP001187315"/>
    </source>
</evidence>
<evidence type="ECO:0000256" key="10">
    <source>
        <dbReference type="PIRSR" id="PIRSR613078-3"/>
    </source>
</evidence>
<feature type="active site" description="Proton donor/acceptor" evidence="8">
    <location>
        <position position="306"/>
    </location>
</feature>
<dbReference type="InterPro" id="IPR006017">
    <property type="entry name" value="Caldesmon"/>
</dbReference>
<dbReference type="EMBL" id="JAVHJS010000013">
    <property type="protein sequence ID" value="KAK2838516.1"/>
    <property type="molecule type" value="Genomic_DNA"/>
</dbReference>
<evidence type="ECO:0000256" key="1">
    <source>
        <dbReference type="ARBA" id="ARBA00000380"/>
    </source>
</evidence>
<feature type="binding site" evidence="9">
    <location>
        <position position="279"/>
    </location>
    <ligand>
        <name>substrate</name>
    </ligand>
</feature>
<comment type="catalytic activity">
    <reaction evidence="2 11">
        <text>(2R)-3-phospho-glyceroyl phosphate = (2R)-2,3-bisphosphoglycerate + H(+)</text>
        <dbReference type="Rhea" id="RHEA:17765"/>
        <dbReference type="ChEBI" id="CHEBI:15378"/>
        <dbReference type="ChEBI" id="CHEBI:57604"/>
        <dbReference type="ChEBI" id="CHEBI:58248"/>
        <dbReference type="EC" id="5.4.2.4"/>
    </reaction>
</comment>
<protein>
    <recommendedName>
        <fullName evidence="11">Phosphoglycerate mutase</fullName>
        <ecNumber evidence="11">5.4.2.11</ecNumber>
        <ecNumber evidence="11">5.4.2.4</ecNumber>
    </recommendedName>
</protein>
<dbReference type="InterPro" id="IPR005952">
    <property type="entry name" value="Phosphogly_mut1"/>
</dbReference>
<dbReference type="Pfam" id="PF00992">
    <property type="entry name" value="Troponin"/>
    <property type="match status" value="1"/>
</dbReference>
<feature type="region of interest" description="Disordered" evidence="13">
    <location>
        <begin position="966"/>
        <end position="1118"/>
    </location>
</feature>
<dbReference type="FunFam" id="3.40.50.1240:FF:000012">
    <property type="entry name" value="Phosphoglycerate mutase 1"/>
    <property type="match status" value="1"/>
</dbReference>
<feature type="compositionally biased region" description="Basic and acidic residues" evidence="13">
    <location>
        <begin position="591"/>
        <end position="605"/>
    </location>
</feature>
<name>A0AA88SJ96_TACVA</name>
<dbReference type="InterPro" id="IPR001978">
    <property type="entry name" value="Troponin"/>
</dbReference>
<feature type="active site" description="Tele-phosphohistidine intermediate" evidence="8">
    <location>
        <position position="228"/>
    </location>
</feature>
<dbReference type="PANTHER" id="PTHR18949">
    <property type="entry name" value="CALDESMON"/>
    <property type="match status" value="1"/>
</dbReference>
<feature type="compositionally biased region" description="Basic and acidic residues" evidence="13">
    <location>
        <begin position="966"/>
        <end position="990"/>
    </location>
</feature>
<dbReference type="GO" id="GO:0004619">
    <property type="term" value="F:phosphoglycerate mutase activity"/>
    <property type="evidence" value="ECO:0007669"/>
    <property type="project" value="UniProtKB-EC"/>
</dbReference>
<evidence type="ECO:0000256" key="2">
    <source>
        <dbReference type="ARBA" id="ARBA00000505"/>
    </source>
</evidence>
<feature type="compositionally biased region" description="Polar residues" evidence="13">
    <location>
        <begin position="548"/>
        <end position="560"/>
    </location>
</feature>
<dbReference type="GO" id="GO:0051017">
    <property type="term" value="P:actin filament bundle assembly"/>
    <property type="evidence" value="ECO:0007669"/>
    <property type="project" value="TreeGrafter"/>
</dbReference>
<dbReference type="GO" id="GO:0006096">
    <property type="term" value="P:glycolytic process"/>
    <property type="evidence" value="ECO:0007669"/>
    <property type="project" value="UniProtKB-KW"/>
</dbReference>
<keyword evidence="5" id="KW-0514">Muscle protein</keyword>
<evidence type="ECO:0000256" key="3">
    <source>
        <dbReference type="ARBA" id="ARBA00006717"/>
    </source>
</evidence>
<reference evidence="14" key="1">
    <citation type="submission" date="2023-08" db="EMBL/GenBank/DDBJ databases">
        <title>Pelteobagrus vachellii genome.</title>
        <authorList>
            <person name="Liu H."/>
        </authorList>
    </citation>
    <scope>NUCLEOTIDE SEQUENCE</scope>
    <source>
        <strain evidence="14">PRFRI_2022a</strain>
        <tissue evidence="14">Muscle</tissue>
    </source>
</reference>
<feature type="compositionally biased region" description="Basic and acidic residues" evidence="13">
    <location>
        <begin position="1228"/>
        <end position="1294"/>
    </location>
</feature>